<dbReference type="InterPro" id="IPR044485">
    <property type="entry name" value="AKR2A1"/>
</dbReference>
<comment type="similarity">
    <text evidence="1">Belongs to the aldo/keto reductase family.</text>
</comment>
<dbReference type="InterPro" id="IPR036812">
    <property type="entry name" value="NAD(P)_OxRdtase_dom_sf"/>
</dbReference>
<evidence type="ECO:0000313" key="5">
    <source>
        <dbReference type="EMBL" id="CAK9229280.1"/>
    </source>
</evidence>
<name>A0ABP0UTD3_9BRYO</name>
<dbReference type="SUPFAM" id="SSF51430">
    <property type="entry name" value="NAD(P)-linked oxidoreductase"/>
    <property type="match status" value="1"/>
</dbReference>
<dbReference type="CDD" id="cd19112">
    <property type="entry name" value="AKR_AKR2A1-2"/>
    <property type="match status" value="1"/>
</dbReference>
<gene>
    <name evidence="5" type="ORF">CSSPTR1EN2_LOCUS19654</name>
</gene>
<proteinExistence type="inferred from homology"/>
<dbReference type="PANTHER" id="PTHR43827">
    <property type="entry name" value="2,5-DIKETO-D-GLUCONIC ACID REDUCTASE"/>
    <property type="match status" value="1"/>
</dbReference>
<dbReference type="PROSITE" id="PS00798">
    <property type="entry name" value="ALDOKETO_REDUCTASE_1"/>
    <property type="match status" value="1"/>
</dbReference>
<dbReference type="EMBL" id="OZ019898">
    <property type="protein sequence ID" value="CAK9229280.1"/>
    <property type="molecule type" value="Genomic_DNA"/>
</dbReference>
<dbReference type="InterPro" id="IPR023210">
    <property type="entry name" value="NADP_OxRdtase_dom"/>
</dbReference>
<protein>
    <recommendedName>
        <fullName evidence="4">NADP-dependent oxidoreductase domain-containing protein</fullName>
    </recommendedName>
</protein>
<dbReference type="InterPro" id="IPR018170">
    <property type="entry name" value="Aldo/ket_reductase_CS"/>
</dbReference>
<dbReference type="PIRSF" id="PIRSF000097">
    <property type="entry name" value="AKR"/>
    <property type="match status" value="1"/>
</dbReference>
<evidence type="ECO:0000256" key="2">
    <source>
        <dbReference type="ARBA" id="ARBA00022857"/>
    </source>
</evidence>
<keyword evidence="3" id="KW-0560">Oxidoreductase</keyword>
<accession>A0ABP0UTD3</accession>
<sequence>MADAAIKLNSGHSMPVLGLGVWRADPGVLHNVVLQALKLGYRHFDCAADYKNEEELGVALAEGIAQGLVKREELFITTKLWNSDHGHVMEACKDSLKNLQIDYLDLYLIHFPIATRHTGVGTTESAKDVDGVLDIDVTISLETTWHAMEELVSAGLTKSIGISNYDIFLTRDCLAYAKIKPAVNQIETHPYFQRESLVQFCLKHGIAVTAHTPLGGGAANIEWFGAVSCLEDPILQGVARKYHKTPAQIALRWGVQRNTSVIPKSDKLERLKQNHDIFDFKLDDEDMKTIKSIDKRLRTNDPTRFWNINLFA</sequence>
<evidence type="ECO:0000259" key="4">
    <source>
        <dbReference type="Pfam" id="PF00248"/>
    </source>
</evidence>
<evidence type="ECO:0000256" key="1">
    <source>
        <dbReference type="ARBA" id="ARBA00007905"/>
    </source>
</evidence>
<reference evidence="5" key="1">
    <citation type="submission" date="2024-02" db="EMBL/GenBank/DDBJ databases">
        <authorList>
            <consortium name="ELIXIR-Norway"/>
            <consortium name="Elixir Norway"/>
        </authorList>
    </citation>
    <scope>NUCLEOTIDE SEQUENCE</scope>
</reference>
<dbReference type="PROSITE" id="PS00062">
    <property type="entry name" value="ALDOKETO_REDUCTASE_2"/>
    <property type="match status" value="1"/>
</dbReference>
<feature type="domain" description="NADP-dependent oxidoreductase" evidence="4">
    <location>
        <begin position="29"/>
        <end position="294"/>
    </location>
</feature>
<keyword evidence="2" id="KW-0521">NADP</keyword>
<dbReference type="InterPro" id="IPR020471">
    <property type="entry name" value="AKR"/>
</dbReference>
<dbReference type="Proteomes" id="UP001497512">
    <property type="component" value="Chromosome 6"/>
</dbReference>
<evidence type="ECO:0000256" key="3">
    <source>
        <dbReference type="ARBA" id="ARBA00023002"/>
    </source>
</evidence>
<organism evidence="5 6">
    <name type="scientific">Sphagnum troendelagicum</name>
    <dbReference type="NCBI Taxonomy" id="128251"/>
    <lineage>
        <taxon>Eukaryota</taxon>
        <taxon>Viridiplantae</taxon>
        <taxon>Streptophyta</taxon>
        <taxon>Embryophyta</taxon>
        <taxon>Bryophyta</taxon>
        <taxon>Sphagnophytina</taxon>
        <taxon>Sphagnopsida</taxon>
        <taxon>Sphagnales</taxon>
        <taxon>Sphagnaceae</taxon>
        <taxon>Sphagnum</taxon>
    </lineage>
</organism>
<dbReference type="PANTHER" id="PTHR43827:SF3">
    <property type="entry name" value="NADP-DEPENDENT OXIDOREDUCTASE DOMAIN-CONTAINING PROTEIN"/>
    <property type="match status" value="1"/>
</dbReference>
<evidence type="ECO:0000313" key="6">
    <source>
        <dbReference type="Proteomes" id="UP001497512"/>
    </source>
</evidence>
<dbReference type="PROSITE" id="PS00063">
    <property type="entry name" value="ALDOKETO_REDUCTASE_3"/>
    <property type="match status" value="1"/>
</dbReference>
<keyword evidence="6" id="KW-1185">Reference proteome</keyword>
<dbReference type="Pfam" id="PF00248">
    <property type="entry name" value="Aldo_ket_red"/>
    <property type="match status" value="1"/>
</dbReference>
<dbReference type="Gene3D" id="3.20.20.100">
    <property type="entry name" value="NADP-dependent oxidoreductase domain"/>
    <property type="match status" value="1"/>
</dbReference>
<dbReference type="PRINTS" id="PR00069">
    <property type="entry name" value="ALDKETRDTASE"/>
</dbReference>